<feature type="transmembrane region" description="Helical" evidence="1">
    <location>
        <begin position="75"/>
        <end position="98"/>
    </location>
</feature>
<name>A0ABU7W8U4_9FLAO</name>
<keyword evidence="1" id="KW-0812">Transmembrane</keyword>
<sequence>MSILASIVAQPKKHLREWDFLIFALLTALSIGYGQTTVFYVIYFFWWNEFIRIVVRRLFYRHNKSNSDNQIGSKFMFGSLFMMFIYLVFIIVFFGLIANWNNSDITLINMEILFFKNWFFNINLLFVLFEHIYINLNEDKTIASFGQFTSNMLVLHISIILGGIIMFFIVKPFPETFSPDNLWTSVLIILPFLLLKIGMQFIFSPKKLTVK</sequence>
<dbReference type="Proteomes" id="UP001356704">
    <property type="component" value="Unassembled WGS sequence"/>
</dbReference>
<proteinExistence type="predicted"/>
<protein>
    <submittedName>
        <fullName evidence="2">Uncharacterized protein</fullName>
    </submittedName>
</protein>
<feature type="transmembrane region" description="Helical" evidence="1">
    <location>
        <begin position="182"/>
        <end position="203"/>
    </location>
</feature>
<feature type="transmembrane region" description="Helical" evidence="1">
    <location>
        <begin position="148"/>
        <end position="170"/>
    </location>
</feature>
<keyword evidence="3" id="KW-1185">Reference proteome</keyword>
<accession>A0ABU7W8U4</accession>
<comment type="caution">
    <text evidence="2">The sequence shown here is derived from an EMBL/GenBank/DDBJ whole genome shotgun (WGS) entry which is preliminary data.</text>
</comment>
<reference evidence="2 3" key="1">
    <citation type="submission" date="2024-02" db="EMBL/GenBank/DDBJ databases">
        <title>Winogradskyella poriferorum JCM 12885.</title>
        <authorList>
            <person name="Zhang D.-F."/>
            <person name="Fu Z.-Y."/>
        </authorList>
    </citation>
    <scope>NUCLEOTIDE SEQUENCE [LARGE SCALE GENOMIC DNA]</scope>
    <source>
        <strain evidence="2 3">JCM 12885</strain>
    </source>
</reference>
<evidence type="ECO:0000313" key="2">
    <source>
        <dbReference type="EMBL" id="MEF3080385.1"/>
    </source>
</evidence>
<evidence type="ECO:0000313" key="3">
    <source>
        <dbReference type="Proteomes" id="UP001356704"/>
    </source>
</evidence>
<evidence type="ECO:0000256" key="1">
    <source>
        <dbReference type="SAM" id="Phobius"/>
    </source>
</evidence>
<gene>
    <name evidence="2" type="ORF">V1468_15325</name>
</gene>
<organism evidence="2 3">
    <name type="scientific">Winogradskyella poriferorum</name>
    <dbReference type="NCBI Taxonomy" id="307627"/>
    <lineage>
        <taxon>Bacteria</taxon>
        <taxon>Pseudomonadati</taxon>
        <taxon>Bacteroidota</taxon>
        <taxon>Flavobacteriia</taxon>
        <taxon>Flavobacteriales</taxon>
        <taxon>Flavobacteriaceae</taxon>
        <taxon>Winogradskyella</taxon>
    </lineage>
</organism>
<keyword evidence="1" id="KW-0472">Membrane</keyword>
<dbReference type="RefSeq" id="WP_331811087.1">
    <property type="nucleotide sequence ID" value="NZ_JAZHOU010000007.1"/>
</dbReference>
<feature type="transmembrane region" description="Helical" evidence="1">
    <location>
        <begin position="20"/>
        <end position="47"/>
    </location>
</feature>
<dbReference type="EMBL" id="JAZHOU010000007">
    <property type="protein sequence ID" value="MEF3080385.1"/>
    <property type="molecule type" value="Genomic_DNA"/>
</dbReference>
<feature type="transmembrane region" description="Helical" evidence="1">
    <location>
        <begin position="118"/>
        <end position="136"/>
    </location>
</feature>
<keyword evidence="1" id="KW-1133">Transmembrane helix</keyword>